<name>A0A0T9QDE8_9GAMM</name>
<reference evidence="2" key="1">
    <citation type="submission" date="2015-03" db="EMBL/GenBank/DDBJ databases">
        <authorList>
            <consortium name="Pathogen Informatics"/>
            <person name="Murphy D."/>
        </authorList>
    </citation>
    <scope>NUCLEOTIDE SEQUENCE [LARGE SCALE GENOMIC DNA]</scope>
    <source>
        <strain evidence="2">IP6945</strain>
    </source>
</reference>
<accession>A0A0T9QDE8</accession>
<organism evidence="1 2">
    <name type="scientific">Yersinia thracica</name>
    <dbReference type="NCBI Taxonomy" id="2890319"/>
    <lineage>
        <taxon>Bacteria</taxon>
        <taxon>Pseudomonadati</taxon>
        <taxon>Pseudomonadota</taxon>
        <taxon>Gammaproteobacteria</taxon>
        <taxon>Enterobacterales</taxon>
        <taxon>Yersiniaceae</taxon>
        <taxon>Yersinia</taxon>
    </lineage>
</organism>
<dbReference type="Proteomes" id="UP000041882">
    <property type="component" value="Unassembled WGS sequence"/>
</dbReference>
<proteinExistence type="predicted"/>
<protein>
    <submittedName>
        <fullName evidence="1">Uncharacterized protein</fullName>
    </submittedName>
</protein>
<sequence length="306" mass="34518">MDNSIDTKIYKLDKKYARDGIPFHQRPLKAAMDILDISSVIDAIEHPKFNYIINRYGKIIPETVTTWPGMGTGIVASIDQVKKFTVGVAYGNPRIDIYRGLGFDSDEKWFSWCRKDMKIAAESAFAFVDIFDFVYGTDSLSHETNPDVIAFLNLATSNLELVAHALPNTYNSDTVIQPICMTVELVLKGILIHLGLSIDEIKNLGHDHLALFNKLTSKVEHRDDELIKTIINRIPDYVDSRYRGAELTRIQTVKLALGVQFIAASALRRVTQCDLALQMEQDDFPGYAIRQKFANSFLKGAWQPSN</sequence>
<evidence type="ECO:0000313" key="1">
    <source>
        <dbReference type="EMBL" id="CNI06129.1"/>
    </source>
</evidence>
<keyword evidence="2" id="KW-1185">Reference proteome</keyword>
<dbReference type="EMBL" id="CQAW01000016">
    <property type="protein sequence ID" value="CNI06129.1"/>
    <property type="molecule type" value="Genomic_DNA"/>
</dbReference>
<dbReference type="RefSeq" id="WP_050115576.1">
    <property type="nucleotide sequence ID" value="NZ_CQAW01000016.1"/>
</dbReference>
<gene>
    <name evidence="1" type="ORF">ERS008472_03102</name>
</gene>
<evidence type="ECO:0000313" key="2">
    <source>
        <dbReference type="Proteomes" id="UP000041882"/>
    </source>
</evidence>
<dbReference type="AlphaFoldDB" id="A0A0T9QDE8"/>